<accession>A0ABV0KFE8</accession>
<protein>
    <submittedName>
        <fullName evidence="2">Uncharacterized protein</fullName>
    </submittedName>
</protein>
<keyword evidence="1" id="KW-0812">Transmembrane</keyword>
<sequence length="71" mass="7868">MLKFLRQAIASSCLNTARSFLFNRNIRWILIRLLAVITLGFSGLKMIAPKQAEAAKQQAESLSHLAATVKP</sequence>
<name>A0ABV0KFE8_9CYAN</name>
<keyword evidence="3" id="KW-1185">Reference proteome</keyword>
<keyword evidence="1" id="KW-1133">Transmembrane helix</keyword>
<organism evidence="2 3">
    <name type="scientific">Stenomitos frigidus AS-A4</name>
    <dbReference type="NCBI Taxonomy" id="2933935"/>
    <lineage>
        <taxon>Bacteria</taxon>
        <taxon>Bacillati</taxon>
        <taxon>Cyanobacteriota</taxon>
        <taxon>Cyanophyceae</taxon>
        <taxon>Leptolyngbyales</taxon>
        <taxon>Leptolyngbyaceae</taxon>
        <taxon>Stenomitos</taxon>
    </lineage>
</organism>
<gene>
    <name evidence="2" type="ORF">NDI38_05700</name>
</gene>
<dbReference type="EMBL" id="JAMPLM010000003">
    <property type="protein sequence ID" value="MEP1057925.1"/>
    <property type="molecule type" value="Genomic_DNA"/>
</dbReference>
<feature type="transmembrane region" description="Helical" evidence="1">
    <location>
        <begin position="29"/>
        <end position="48"/>
    </location>
</feature>
<evidence type="ECO:0000313" key="2">
    <source>
        <dbReference type="EMBL" id="MEP1057925.1"/>
    </source>
</evidence>
<dbReference type="Proteomes" id="UP001476950">
    <property type="component" value="Unassembled WGS sequence"/>
</dbReference>
<reference evidence="2 3" key="1">
    <citation type="submission" date="2022-04" db="EMBL/GenBank/DDBJ databases">
        <title>Positive selection, recombination, and allopatry shape intraspecific diversity of widespread and dominant cyanobacteria.</title>
        <authorList>
            <person name="Wei J."/>
            <person name="Shu W."/>
            <person name="Hu C."/>
        </authorList>
    </citation>
    <scope>NUCLEOTIDE SEQUENCE [LARGE SCALE GENOMIC DNA]</scope>
    <source>
        <strain evidence="2 3">AS-A4</strain>
    </source>
</reference>
<evidence type="ECO:0000313" key="3">
    <source>
        <dbReference type="Proteomes" id="UP001476950"/>
    </source>
</evidence>
<dbReference type="RefSeq" id="WP_190451301.1">
    <property type="nucleotide sequence ID" value="NZ_JAMPLM010000003.1"/>
</dbReference>
<keyword evidence="1" id="KW-0472">Membrane</keyword>
<comment type="caution">
    <text evidence="2">The sequence shown here is derived from an EMBL/GenBank/DDBJ whole genome shotgun (WGS) entry which is preliminary data.</text>
</comment>
<evidence type="ECO:0000256" key="1">
    <source>
        <dbReference type="SAM" id="Phobius"/>
    </source>
</evidence>
<proteinExistence type="predicted"/>